<dbReference type="GO" id="GO:0008745">
    <property type="term" value="F:N-acetylmuramoyl-L-alanine amidase activity"/>
    <property type="evidence" value="ECO:0007669"/>
    <property type="project" value="UniProtKB-EC"/>
</dbReference>
<keyword evidence="1" id="KW-0378">Hydrolase</keyword>
<organism evidence="1 3">
    <name type="scientific">Staphylococcus aureus</name>
    <dbReference type="NCBI Taxonomy" id="1280"/>
    <lineage>
        <taxon>Bacteria</taxon>
        <taxon>Bacillati</taxon>
        <taxon>Bacillota</taxon>
        <taxon>Bacilli</taxon>
        <taxon>Bacillales</taxon>
        <taxon>Staphylococcaceae</taxon>
        <taxon>Staphylococcus</taxon>
    </lineage>
</organism>
<dbReference type="Proteomes" id="UP000249913">
    <property type="component" value="Unassembled WGS sequence"/>
</dbReference>
<reference evidence="3 4" key="1">
    <citation type="submission" date="2018-06" db="EMBL/GenBank/DDBJ databases">
        <authorList>
            <consortium name="Pathogen Informatics"/>
            <person name="Doyle S."/>
        </authorList>
    </citation>
    <scope>NUCLEOTIDE SEQUENCE [LARGE SCALE GENOMIC DNA]</scope>
    <source>
        <strain evidence="2 4">NCTC6133</strain>
        <strain evidence="1 3">NCTC7878</strain>
    </source>
</reference>
<evidence type="ECO:0000313" key="3">
    <source>
        <dbReference type="Proteomes" id="UP000249913"/>
    </source>
</evidence>
<name>A0A2X2JS84_STAAU</name>
<evidence type="ECO:0000313" key="2">
    <source>
        <dbReference type="EMBL" id="SUK59618.1"/>
    </source>
</evidence>
<dbReference type="EMBL" id="UHAP01000001">
    <property type="protein sequence ID" value="SUK59618.1"/>
    <property type="molecule type" value="Genomic_DNA"/>
</dbReference>
<gene>
    <name evidence="1" type="primary">atl_2</name>
    <name evidence="2" type="synonym">atl_5</name>
    <name evidence="2" type="ORF">NCTC6133_03101</name>
    <name evidence="1" type="ORF">NCTC7878_00248</name>
</gene>
<evidence type="ECO:0000313" key="1">
    <source>
        <dbReference type="EMBL" id="SPZ96788.1"/>
    </source>
</evidence>
<dbReference type="EMBL" id="UAUX01000002">
    <property type="protein sequence ID" value="SPZ96788.1"/>
    <property type="molecule type" value="Genomic_DNA"/>
</dbReference>
<dbReference type="Proteomes" id="UP000255091">
    <property type="component" value="Unassembled WGS sequence"/>
</dbReference>
<sequence length="47" mass="5778">MRWNPENPAQHQYASDIRWADKIAKLMDKSYKQFGIKKDDIRQTYYK</sequence>
<protein>
    <submittedName>
        <fullName evidence="1">Autolysin E</fullName>
        <ecNumber evidence="1">3.5.1.28</ecNumber>
    </submittedName>
</protein>
<proteinExistence type="predicted"/>
<dbReference type="AlphaFoldDB" id="A0A2X2JS84"/>
<evidence type="ECO:0000313" key="4">
    <source>
        <dbReference type="Proteomes" id="UP000255091"/>
    </source>
</evidence>
<accession>A0A2X2JS84</accession>
<dbReference type="EC" id="3.5.1.28" evidence="1"/>